<evidence type="ECO:0000313" key="13">
    <source>
        <dbReference type="EMBL" id="URL57268.1"/>
    </source>
</evidence>
<dbReference type="EMBL" id="CP063231">
    <property type="protein sequence ID" value="URL57268.1"/>
    <property type="molecule type" value="Genomic_DNA"/>
</dbReference>
<dbReference type="InterPro" id="IPR008927">
    <property type="entry name" value="6-PGluconate_DH-like_C_sf"/>
</dbReference>
<evidence type="ECO:0000256" key="10">
    <source>
        <dbReference type="RuleBase" id="RU362068"/>
    </source>
</evidence>
<dbReference type="PANTHER" id="PTHR21708">
    <property type="entry name" value="PROBABLE 2-DEHYDROPANTOATE 2-REDUCTASE"/>
    <property type="match status" value="1"/>
</dbReference>
<evidence type="ECO:0000259" key="12">
    <source>
        <dbReference type="Pfam" id="PF08546"/>
    </source>
</evidence>
<keyword evidence="14" id="KW-1185">Reference proteome</keyword>
<evidence type="ECO:0000256" key="1">
    <source>
        <dbReference type="ARBA" id="ARBA00004994"/>
    </source>
</evidence>
<evidence type="ECO:0000256" key="2">
    <source>
        <dbReference type="ARBA" id="ARBA00007870"/>
    </source>
</evidence>
<evidence type="ECO:0000256" key="7">
    <source>
        <dbReference type="ARBA" id="ARBA00023002"/>
    </source>
</evidence>
<dbReference type="SUPFAM" id="SSF48179">
    <property type="entry name" value="6-phosphogluconate dehydrogenase C-terminal domain-like"/>
    <property type="match status" value="1"/>
</dbReference>
<dbReference type="PANTHER" id="PTHR21708:SF26">
    <property type="entry name" value="2-DEHYDROPANTOATE 2-REDUCTASE"/>
    <property type="match status" value="1"/>
</dbReference>
<evidence type="ECO:0000256" key="8">
    <source>
        <dbReference type="ARBA" id="ARBA00032024"/>
    </source>
</evidence>
<dbReference type="Proteomes" id="UP001056681">
    <property type="component" value="Chromosome"/>
</dbReference>
<evidence type="ECO:0000256" key="5">
    <source>
        <dbReference type="ARBA" id="ARBA00022655"/>
    </source>
</evidence>
<accession>A0ABY4T0A7</accession>
<dbReference type="RefSeq" id="WP_250338181.1">
    <property type="nucleotide sequence ID" value="NZ_CP063231.1"/>
</dbReference>
<dbReference type="InterPro" id="IPR051402">
    <property type="entry name" value="KPR-Related"/>
</dbReference>
<evidence type="ECO:0000256" key="9">
    <source>
        <dbReference type="ARBA" id="ARBA00048793"/>
    </source>
</evidence>
<name>A0ABY4T0A7_9GAMM</name>
<dbReference type="InterPro" id="IPR013332">
    <property type="entry name" value="KPR_N"/>
</dbReference>
<feature type="domain" description="Ketopantoate reductase N-terminal" evidence="11">
    <location>
        <begin position="3"/>
        <end position="153"/>
    </location>
</feature>
<dbReference type="GO" id="GO:0008677">
    <property type="term" value="F:2-dehydropantoate 2-reductase activity"/>
    <property type="evidence" value="ECO:0007669"/>
    <property type="project" value="UniProtKB-EC"/>
</dbReference>
<keyword evidence="6 10" id="KW-0521">NADP</keyword>
<dbReference type="Gene3D" id="1.10.1040.10">
    <property type="entry name" value="N-(1-d-carboxylethyl)-l-norvaline Dehydrogenase, domain 2"/>
    <property type="match status" value="1"/>
</dbReference>
<dbReference type="NCBIfam" id="TIGR00745">
    <property type="entry name" value="apbA_panE"/>
    <property type="match status" value="1"/>
</dbReference>
<reference evidence="13" key="1">
    <citation type="submission" date="2020-10" db="EMBL/GenBank/DDBJ databases">
        <title>Whole-genome sequence of Luteibacter sp. EIF3.</title>
        <authorList>
            <person name="Friedrich I."/>
            <person name="Hertel R."/>
            <person name="Daniel R."/>
        </authorList>
    </citation>
    <scope>NUCLEOTIDE SEQUENCE</scope>
    <source>
        <strain evidence="13">EIF3</strain>
    </source>
</reference>
<keyword evidence="5 10" id="KW-0566">Pantothenate biosynthesis</keyword>
<dbReference type="InterPro" id="IPR013328">
    <property type="entry name" value="6PGD_dom2"/>
</dbReference>
<keyword evidence="7 10" id="KW-0560">Oxidoreductase</keyword>
<comment type="catalytic activity">
    <reaction evidence="9 10">
        <text>(R)-pantoate + NADP(+) = 2-dehydropantoate + NADPH + H(+)</text>
        <dbReference type="Rhea" id="RHEA:16233"/>
        <dbReference type="ChEBI" id="CHEBI:11561"/>
        <dbReference type="ChEBI" id="CHEBI:15378"/>
        <dbReference type="ChEBI" id="CHEBI:15980"/>
        <dbReference type="ChEBI" id="CHEBI:57783"/>
        <dbReference type="ChEBI" id="CHEBI:58349"/>
        <dbReference type="EC" id="1.1.1.169"/>
    </reaction>
</comment>
<evidence type="ECO:0000259" key="11">
    <source>
        <dbReference type="Pfam" id="PF02558"/>
    </source>
</evidence>
<dbReference type="Gene3D" id="3.40.50.720">
    <property type="entry name" value="NAD(P)-binding Rossmann-like Domain"/>
    <property type="match status" value="1"/>
</dbReference>
<comment type="function">
    <text evidence="10">Catalyzes the NADPH-dependent reduction of ketopantoate into pantoic acid.</text>
</comment>
<evidence type="ECO:0000256" key="4">
    <source>
        <dbReference type="ARBA" id="ARBA00019465"/>
    </source>
</evidence>
<dbReference type="EC" id="1.1.1.169" evidence="3 10"/>
<proteinExistence type="inferred from homology"/>
<comment type="similarity">
    <text evidence="2 10">Belongs to the ketopantoate reductase family.</text>
</comment>
<dbReference type="InterPro" id="IPR013752">
    <property type="entry name" value="KPA_reductase"/>
</dbReference>
<evidence type="ECO:0000256" key="3">
    <source>
        <dbReference type="ARBA" id="ARBA00013014"/>
    </source>
</evidence>
<dbReference type="SUPFAM" id="SSF51735">
    <property type="entry name" value="NAD(P)-binding Rossmann-fold domains"/>
    <property type="match status" value="1"/>
</dbReference>
<feature type="domain" description="Ketopantoate reductase C-terminal" evidence="12">
    <location>
        <begin position="180"/>
        <end position="302"/>
    </location>
</feature>
<comment type="pathway">
    <text evidence="1 10">Cofactor biosynthesis; (R)-pantothenate biosynthesis; (R)-pantoate from 3-methyl-2-oxobutanoate: step 2/2.</text>
</comment>
<dbReference type="NCBIfam" id="NF005094">
    <property type="entry name" value="PRK06522.2-5"/>
    <property type="match status" value="1"/>
</dbReference>
<dbReference type="InterPro" id="IPR036291">
    <property type="entry name" value="NAD(P)-bd_dom_sf"/>
</dbReference>
<dbReference type="Pfam" id="PF08546">
    <property type="entry name" value="ApbA_C"/>
    <property type="match status" value="1"/>
</dbReference>
<sequence>MRILVLGAGGTGGYFGGRMAQAGLDVTFLVRPERAKVLDDKGLVILSPFGDATVQIKHVTADTVSEAGAFDLVLLSCKAYDLHAAMEAIDPAVGDATVILPILNGLAHYPMLDKRFGPDRVLGGLCVISAAKGPHGEIVHFGNGASVTFGERDGQLQDNRCAAIADVFAAAKLDHTHSSDIQRDLWAKFSFLATLAATTCLFRASVGDIVATDDGRVLIERTYEECLAVARASGHAVPDNARAFAWKTLTQEDSPLTASMLRDLESGQRIESDHIIGDMLRRARDAGIAAPLLEVAFAHLQAFDVRRARESRAP</sequence>
<evidence type="ECO:0000256" key="6">
    <source>
        <dbReference type="ARBA" id="ARBA00022857"/>
    </source>
</evidence>
<gene>
    <name evidence="13" type="primary">panE</name>
    <name evidence="13" type="ORF">IM816_11525</name>
</gene>
<dbReference type="InterPro" id="IPR003710">
    <property type="entry name" value="ApbA"/>
</dbReference>
<protein>
    <recommendedName>
        <fullName evidence="4 10">2-dehydropantoate 2-reductase</fullName>
        <ecNumber evidence="3 10">1.1.1.169</ecNumber>
    </recommendedName>
    <alternativeName>
        <fullName evidence="8 10">Ketopantoate reductase</fullName>
    </alternativeName>
</protein>
<evidence type="ECO:0000313" key="14">
    <source>
        <dbReference type="Proteomes" id="UP001056681"/>
    </source>
</evidence>
<dbReference type="Pfam" id="PF02558">
    <property type="entry name" value="ApbA"/>
    <property type="match status" value="1"/>
</dbReference>
<organism evidence="13 14">
    <name type="scientific">Luteibacter flocculans</name>
    <dbReference type="NCBI Taxonomy" id="2780091"/>
    <lineage>
        <taxon>Bacteria</taxon>
        <taxon>Pseudomonadati</taxon>
        <taxon>Pseudomonadota</taxon>
        <taxon>Gammaproteobacteria</taxon>
        <taxon>Lysobacterales</taxon>
        <taxon>Rhodanobacteraceae</taxon>
        <taxon>Luteibacter</taxon>
    </lineage>
</organism>